<feature type="compositionally biased region" description="Acidic residues" evidence="1">
    <location>
        <begin position="772"/>
        <end position="782"/>
    </location>
</feature>
<evidence type="ECO:0000313" key="2">
    <source>
        <dbReference type="EMBL" id="CCX06254.1"/>
    </source>
</evidence>
<protein>
    <submittedName>
        <fullName evidence="2">Uncharacterized protein</fullName>
    </submittedName>
</protein>
<feature type="compositionally biased region" description="Basic and acidic residues" evidence="1">
    <location>
        <begin position="228"/>
        <end position="270"/>
    </location>
</feature>
<feature type="compositionally biased region" description="Basic and acidic residues" evidence="1">
    <location>
        <begin position="376"/>
        <end position="393"/>
    </location>
</feature>
<reference evidence="2 3" key="1">
    <citation type="journal article" date="2013" name="PLoS Genet.">
        <title>The genome and development-dependent transcriptomes of Pyronema confluens: a window into fungal evolution.</title>
        <authorList>
            <person name="Traeger S."/>
            <person name="Altegoer F."/>
            <person name="Freitag M."/>
            <person name="Gabaldon T."/>
            <person name="Kempken F."/>
            <person name="Kumar A."/>
            <person name="Marcet-Houben M."/>
            <person name="Poggeler S."/>
            <person name="Stajich J.E."/>
            <person name="Nowrousian M."/>
        </authorList>
    </citation>
    <scope>NUCLEOTIDE SEQUENCE [LARGE SCALE GENOMIC DNA]</scope>
    <source>
        <strain evidence="3">CBS 100304</strain>
        <tissue evidence="2">Vegetative mycelium</tissue>
    </source>
</reference>
<feature type="compositionally biased region" description="Polar residues" evidence="1">
    <location>
        <begin position="1287"/>
        <end position="1307"/>
    </location>
</feature>
<feature type="compositionally biased region" description="Polar residues" evidence="1">
    <location>
        <begin position="1384"/>
        <end position="1396"/>
    </location>
</feature>
<feature type="region of interest" description="Disordered" evidence="1">
    <location>
        <begin position="996"/>
        <end position="1016"/>
    </location>
</feature>
<feature type="compositionally biased region" description="Basic and acidic residues" evidence="1">
    <location>
        <begin position="600"/>
        <end position="643"/>
    </location>
</feature>
<gene>
    <name evidence="2" type="ORF">PCON_05841</name>
</gene>
<feature type="compositionally biased region" description="Basic and acidic residues" evidence="1">
    <location>
        <begin position="1344"/>
        <end position="1359"/>
    </location>
</feature>
<feature type="compositionally biased region" description="Basic and acidic residues" evidence="1">
    <location>
        <begin position="555"/>
        <end position="564"/>
    </location>
</feature>
<organism evidence="2 3">
    <name type="scientific">Pyronema omphalodes (strain CBS 100304)</name>
    <name type="common">Pyronema confluens</name>
    <dbReference type="NCBI Taxonomy" id="1076935"/>
    <lineage>
        <taxon>Eukaryota</taxon>
        <taxon>Fungi</taxon>
        <taxon>Dikarya</taxon>
        <taxon>Ascomycota</taxon>
        <taxon>Pezizomycotina</taxon>
        <taxon>Pezizomycetes</taxon>
        <taxon>Pezizales</taxon>
        <taxon>Pyronemataceae</taxon>
        <taxon>Pyronema</taxon>
    </lineage>
</organism>
<feature type="compositionally biased region" description="Polar residues" evidence="1">
    <location>
        <begin position="726"/>
        <end position="752"/>
    </location>
</feature>
<feature type="compositionally biased region" description="Basic and acidic residues" evidence="1">
    <location>
        <begin position="457"/>
        <end position="467"/>
    </location>
</feature>
<feature type="compositionally biased region" description="Basic and acidic residues" evidence="1">
    <location>
        <begin position="1227"/>
        <end position="1240"/>
    </location>
</feature>
<feature type="region of interest" description="Disordered" evidence="1">
    <location>
        <begin position="1"/>
        <end position="812"/>
    </location>
</feature>
<dbReference type="Proteomes" id="UP000018144">
    <property type="component" value="Unassembled WGS sequence"/>
</dbReference>
<keyword evidence="3" id="KW-1185">Reference proteome</keyword>
<feature type="compositionally biased region" description="Basic and acidic residues" evidence="1">
    <location>
        <begin position="16"/>
        <end position="33"/>
    </location>
</feature>
<evidence type="ECO:0000256" key="1">
    <source>
        <dbReference type="SAM" id="MobiDB-lite"/>
    </source>
</evidence>
<name>U4L7Z2_PYROM</name>
<feature type="compositionally biased region" description="Basic and acidic residues" evidence="1">
    <location>
        <begin position="659"/>
        <end position="677"/>
    </location>
</feature>
<feature type="compositionally biased region" description="Polar residues" evidence="1">
    <location>
        <begin position="187"/>
        <end position="222"/>
    </location>
</feature>
<feature type="compositionally biased region" description="Basic and acidic residues" evidence="1">
    <location>
        <begin position="278"/>
        <end position="304"/>
    </location>
</feature>
<feature type="compositionally biased region" description="Basic and acidic residues" evidence="1">
    <location>
        <begin position="488"/>
        <end position="501"/>
    </location>
</feature>
<feature type="region of interest" description="Disordered" evidence="1">
    <location>
        <begin position="1563"/>
        <end position="1592"/>
    </location>
</feature>
<feature type="region of interest" description="Disordered" evidence="1">
    <location>
        <begin position="1452"/>
        <end position="1476"/>
    </location>
</feature>
<feature type="compositionally biased region" description="Low complexity" evidence="1">
    <location>
        <begin position="1"/>
        <end position="14"/>
    </location>
</feature>
<proteinExistence type="predicted"/>
<feature type="compositionally biased region" description="Low complexity" evidence="1">
    <location>
        <begin position="504"/>
        <end position="523"/>
    </location>
</feature>
<evidence type="ECO:0000313" key="3">
    <source>
        <dbReference type="Proteomes" id="UP000018144"/>
    </source>
</evidence>
<accession>U4L7Z2</accession>
<feature type="compositionally biased region" description="Low complexity" evidence="1">
    <location>
        <begin position="469"/>
        <end position="478"/>
    </location>
</feature>
<dbReference type="EMBL" id="HF935283">
    <property type="protein sequence ID" value="CCX06254.1"/>
    <property type="molecule type" value="Genomic_DNA"/>
</dbReference>
<feature type="compositionally biased region" description="Polar residues" evidence="1">
    <location>
        <begin position="1461"/>
        <end position="1476"/>
    </location>
</feature>
<feature type="region of interest" description="Disordered" evidence="1">
    <location>
        <begin position="1344"/>
        <end position="1399"/>
    </location>
</feature>
<sequence length="1592" mass="178450">MASSQNQSRSSPPRLQNEHRYRSRVYRDDEGGHTRALSPIYDDEPIQQTRDYTRRNGVDNDHRSPRGYYNPEDHERSRGDRRADERGTRETRPSDRDRDRRDATPSTSRTRHDISDSRDGRSRSHLTSSTDDRRTGVSSAFETPFKRSHDYSDPERRNISTSSRPDLYRRDDIRRKPVPERDRTRDTSQSSATQPGLSIPTRSSSLLTRNQQYPNEDNSSTRPPKLGRSREIRRKPVPERMRESEPPLAVRDTDRDRELASRRRYEEDSYRGTYPTDSSRDRDIRDNRSTDGEIRRKPVPEHTRGASPGPPVQDPPRDRAPSRNLRSARSIESTHSSHRRHHRESSPPPPIPSIPTSSSNSRNEESDRSRNPRPSDLSRRNEVRRKPIWERAIDFSPPPKIPTLARDIAASFKKSTETLLSSRGRHWEASSPPSPIPSLPAAWSGQSRNTRPAESSDDSRGCSRRIEATPTTTTGTDKPTPRTPSAVRHAESRARRVREVQDILAASSLPPPSVHSVPSAQASNPLPPVPAIPKADSSSDEEAIKGRPPRPSRPIRIDGADLRLTKTLSSHGYKESNPMRRQTRPQSVIVRQDTGAGMTGDERDVLKKQKERRMDDARVVKDKSSEETIRRTAKEKGKYKARDSVISMEEEVAPAPGVETRRDERGRQVASDSRMEEDSTLSPRAPRAPAFTRYEDEEGSQRSRNAGSARYADGDPRTSVLRTEKSNIYTRDSSLADTSDARQASHSLTSTRRVPAPPLPVSARTSIYTDSLTDDEGDEDDVSYSPYANSSEAGAEKRLQSPYPIAAGPSGLDRAETPIAIVTSQPGDIASPKPRQLIKKVDKKDVDKALPRLPTASYYRAAAISAAEAASARSPLHRLTERVAAHAAAPLVPAEKQYDAANSTKAAEPVVASSSTNSKPVRPSLAVIQRPRRGSHAKSRDNYVEHDERFFGRGYSYNTTDDQWCSTTDDEASVKGKGKAIEQASDTKLYVPTPSRVRTPVRNTHPAHRPKSSRDRLAEMRNETTTPLAKSWAELVPQLYRGLDAMERHVLDPVNYRKWYYRSQELIMQLADLRRMLGDQEKVPKVYETLEMLRDVMYGRVKHGGSAKTEAKEVGVKREEDPYIRRPSYWNAVKWIMDGRKVQDIDRFNSDIRPQEAKEKNSRWKWGWQLLRKCLEKLMFRTQKTAEPTNPKTKITLEWKRLILRRNLDKAKGGIKPNVPAPNIKGKGKDIETTTEHHGETTSPTPTPYVTPPAARSTQFAKRRGSAFSARQSAVIPVPSPIPRVRTTSPLSQQQNVSSSHLPTAASSVTHLQPIPKASSAAAGASLSHSISKAGRLLSKDFVGLKDSDDSSDDERIPRAEPPQPYDPELAEMRRRLEALKGNDSPSPSTTITYRSSRSEIDSQLRARLNSLAREAELAAGGGQPKHKVSMPASNNAHFISRSQTPIEGEILQPRRPSSWPDDTSGTPTQSSTQLNRLSIGDQLVQRMHQQRGIHPNQPGVKNAGQEAWEQLTARSKERSRVRSSLGTSFGSSVASFYEEEEDEEVVRVGRVKMGVPILIEVDEESGVRSQAGSIRRVRSHRSRRSADAERG</sequence>
<feature type="compositionally biased region" description="Basic and acidic residues" evidence="1">
    <location>
        <begin position="51"/>
        <end position="64"/>
    </location>
</feature>
<feature type="compositionally biased region" description="Basic and acidic residues" evidence="1">
    <location>
        <begin position="110"/>
        <end position="122"/>
    </location>
</feature>
<feature type="compositionally biased region" description="Basic and acidic residues" evidence="1">
    <location>
        <begin position="1371"/>
        <end position="1381"/>
    </location>
</feature>
<feature type="compositionally biased region" description="Basic and acidic residues" evidence="1">
    <location>
        <begin position="71"/>
        <end position="103"/>
    </location>
</feature>
<feature type="region of interest" description="Disordered" evidence="1">
    <location>
        <begin position="1212"/>
        <end position="1307"/>
    </location>
</feature>
<feature type="compositionally biased region" description="Basic and acidic residues" evidence="1">
    <location>
        <begin position="144"/>
        <end position="158"/>
    </location>
</feature>
<feature type="compositionally biased region" description="Basic and acidic residues" evidence="1">
    <location>
        <begin position="166"/>
        <end position="186"/>
    </location>
</feature>